<proteinExistence type="predicted"/>
<dbReference type="AlphaFoldDB" id="A0A6A6KVT5"/>
<feature type="region of interest" description="Disordered" evidence="1">
    <location>
        <begin position="17"/>
        <end position="38"/>
    </location>
</feature>
<protein>
    <recommendedName>
        <fullName evidence="4">Retrotransposon gag domain-containing protein</fullName>
    </recommendedName>
</protein>
<dbReference type="EMBL" id="JAAGAX010000014">
    <property type="protein sequence ID" value="KAF2292068.1"/>
    <property type="molecule type" value="Genomic_DNA"/>
</dbReference>
<keyword evidence="3" id="KW-1185">Reference proteome</keyword>
<name>A0A6A6KVT5_HEVBR</name>
<dbReference type="Proteomes" id="UP000467840">
    <property type="component" value="Chromosome 13"/>
</dbReference>
<gene>
    <name evidence="2" type="ORF">GH714_006985</name>
</gene>
<organism evidence="2 3">
    <name type="scientific">Hevea brasiliensis</name>
    <name type="common">Para rubber tree</name>
    <name type="synonym">Siphonia brasiliensis</name>
    <dbReference type="NCBI Taxonomy" id="3981"/>
    <lineage>
        <taxon>Eukaryota</taxon>
        <taxon>Viridiplantae</taxon>
        <taxon>Streptophyta</taxon>
        <taxon>Embryophyta</taxon>
        <taxon>Tracheophyta</taxon>
        <taxon>Spermatophyta</taxon>
        <taxon>Magnoliopsida</taxon>
        <taxon>eudicotyledons</taxon>
        <taxon>Gunneridae</taxon>
        <taxon>Pentapetalae</taxon>
        <taxon>rosids</taxon>
        <taxon>fabids</taxon>
        <taxon>Malpighiales</taxon>
        <taxon>Euphorbiaceae</taxon>
        <taxon>Crotonoideae</taxon>
        <taxon>Micrandreae</taxon>
        <taxon>Hevea</taxon>
    </lineage>
</organism>
<evidence type="ECO:0000313" key="3">
    <source>
        <dbReference type="Proteomes" id="UP000467840"/>
    </source>
</evidence>
<reference evidence="2 3" key="1">
    <citation type="journal article" date="2020" name="Mol. Plant">
        <title>The Chromosome-Based Rubber Tree Genome Provides New Insights into Spurge Genome Evolution and Rubber Biosynthesis.</title>
        <authorList>
            <person name="Liu J."/>
            <person name="Shi C."/>
            <person name="Shi C.C."/>
            <person name="Li W."/>
            <person name="Zhang Q.J."/>
            <person name="Zhang Y."/>
            <person name="Li K."/>
            <person name="Lu H.F."/>
            <person name="Shi C."/>
            <person name="Zhu S.T."/>
            <person name="Xiao Z.Y."/>
            <person name="Nan H."/>
            <person name="Yue Y."/>
            <person name="Zhu X.G."/>
            <person name="Wu Y."/>
            <person name="Hong X.N."/>
            <person name="Fan G.Y."/>
            <person name="Tong Y."/>
            <person name="Zhang D."/>
            <person name="Mao C.L."/>
            <person name="Liu Y.L."/>
            <person name="Hao S.J."/>
            <person name="Liu W.Q."/>
            <person name="Lv M.Q."/>
            <person name="Zhang H.B."/>
            <person name="Liu Y."/>
            <person name="Hu-Tang G.R."/>
            <person name="Wang J.P."/>
            <person name="Wang J.H."/>
            <person name="Sun Y.H."/>
            <person name="Ni S.B."/>
            <person name="Chen W.B."/>
            <person name="Zhang X.C."/>
            <person name="Jiao Y.N."/>
            <person name="Eichler E.E."/>
            <person name="Li G.H."/>
            <person name="Liu X."/>
            <person name="Gao L.Z."/>
        </authorList>
    </citation>
    <scope>NUCLEOTIDE SEQUENCE [LARGE SCALE GENOMIC DNA]</scope>
    <source>
        <strain evidence="3">cv. GT1</strain>
        <tissue evidence="2">Leaf</tissue>
    </source>
</reference>
<feature type="compositionally biased region" description="Polar residues" evidence="1">
    <location>
        <begin position="26"/>
        <end position="38"/>
    </location>
</feature>
<evidence type="ECO:0000313" key="2">
    <source>
        <dbReference type="EMBL" id="KAF2292068.1"/>
    </source>
</evidence>
<evidence type="ECO:0000256" key="1">
    <source>
        <dbReference type="SAM" id="MobiDB-lite"/>
    </source>
</evidence>
<sequence>MVHTVISETLCSGTNGEIKEGRKFKSSNSSAPDVTVSSTSPVINLQHNEIASGKSHTSSSNDRIGNLHDPWPPYLKLDFPRINGDELEAWLVKAEYYFQVTGTPLENRVKIATLYLDEKAVQRHQGYVKMKGAGAYVDWEGYRQGLRARFGAQIFNDPLVDLKNLKQSGLLQEYLDAFDLLYSKAGIKEDQALSFFLSRPVDELQIPARMFKPQSLFEAFSLTR</sequence>
<evidence type="ECO:0008006" key="4">
    <source>
        <dbReference type="Google" id="ProtNLM"/>
    </source>
</evidence>
<accession>A0A6A6KVT5</accession>
<comment type="caution">
    <text evidence="2">The sequence shown here is derived from an EMBL/GenBank/DDBJ whole genome shotgun (WGS) entry which is preliminary data.</text>
</comment>